<evidence type="ECO:0000259" key="16">
    <source>
        <dbReference type="PROSITE" id="PS50011"/>
    </source>
</evidence>
<dbReference type="Gene3D" id="3.30.200.20">
    <property type="entry name" value="Phosphorylase Kinase, domain 1"/>
    <property type="match status" value="1"/>
</dbReference>
<evidence type="ECO:0000256" key="7">
    <source>
        <dbReference type="ARBA" id="ARBA00022741"/>
    </source>
</evidence>
<sequence>MLAPGQTVAGYRVERVLGVGGMGVVYLVANPELPRRDALKVLSAELSQDADFRARFTREAEVASMLDHPNITSIYRRGTTEDGQLWIAMQFIDGTDADAALRAGTMTPHRAVHIVTEVGKALDYAHQRNVVHRDVKPANFLLSGPVGPNERVLLCDFGIARALDDAGITVTGSVTATVAYAAPEVLTGRAVDGRSDIYSLGCALFRLLTGKPPYHDSASAAAVMNAHLRQDPPRVTDLVPGLPRALDAVIARAMAKDPAKRYRSAADFSGAAVAALDERTVPAPQRRFTPAAPVPPPGQAPPPAQTVPPPSAPAPPPGGWAPHYPQYQPAPAAPVRRGWVLGAIAGVVVLVAAGIVGITALSDRGGADAPPPTATTSATSPSATTTTTTTTRPPGPPVAASALAGLLISPEELANLAGAAGITVTASAPMLSDDSGAVDRKDCVGAWVPVQRTVYGEQGWNAAEQQMSRSANEGPPSHTVTQAVVSFADAAAAEASVGQQSEQWSGCAGQVITATMPDSSETVRYTLGSPSTEDGVVRMRETREGGNGWGCERAIGARNNVVADTMVCRYDPAGQAVAIARAILDRVPA</sequence>
<keyword evidence="5" id="KW-0808">Transferase</keyword>
<dbReference type="PANTHER" id="PTHR43289:SF6">
    <property type="entry name" value="SERINE_THREONINE-PROTEIN KINASE NEKL-3"/>
    <property type="match status" value="1"/>
</dbReference>
<feature type="domain" description="Protein kinase" evidence="16">
    <location>
        <begin position="11"/>
        <end position="276"/>
    </location>
</feature>
<evidence type="ECO:0000256" key="3">
    <source>
        <dbReference type="ARBA" id="ARBA00022475"/>
    </source>
</evidence>
<evidence type="ECO:0000256" key="11">
    <source>
        <dbReference type="ARBA" id="ARBA00023136"/>
    </source>
</evidence>
<comment type="catalytic activity">
    <reaction evidence="13">
        <text>L-seryl-[protein] + ATP = O-phospho-L-seryl-[protein] + ADP + H(+)</text>
        <dbReference type="Rhea" id="RHEA:17989"/>
        <dbReference type="Rhea" id="RHEA-COMP:9863"/>
        <dbReference type="Rhea" id="RHEA-COMP:11604"/>
        <dbReference type="ChEBI" id="CHEBI:15378"/>
        <dbReference type="ChEBI" id="CHEBI:29999"/>
        <dbReference type="ChEBI" id="CHEBI:30616"/>
        <dbReference type="ChEBI" id="CHEBI:83421"/>
        <dbReference type="ChEBI" id="CHEBI:456216"/>
        <dbReference type="EC" id="2.7.11.1"/>
    </reaction>
</comment>
<evidence type="ECO:0000313" key="18">
    <source>
        <dbReference type="Proteomes" id="UP001190466"/>
    </source>
</evidence>
<evidence type="ECO:0000256" key="13">
    <source>
        <dbReference type="ARBA" id="ARBA00048679"/>
    </source>
</evidence>
<accession>A0ABN9NWI7</accession>
<evidence type="ECO:0000313" key="17">
    <source>
        <dbReference type="EMBL" id="CAJ1578369.1"/>
    </source>
</evidence>
<evidence type="ECO:0000256" key="9">
    <source>
        <dbReference type="ARBA" id="ARBA00022840"/>
    </source>
</evidence>
<evidence type="ECO:0000256" key="6">
    <source>
        <dbReference type="ARBA" id="ARBA00022692"/>
    </source>
</evidence>
<dbReference type="InterPro" id="IPR008271">
    <property type="entry name" value="Ser/Thr_kinase_AS"/>
</dbReference>
<feature type="region of interest" description="Disordered" evidence="14">
    <location>
        <begin position="363"/>
        <end position="396"/>
    </location>
</feature>
<keyword evidence="4" id="KW-0723">Serine/threonine-protein kinase</keyword>
<feature type="region of interest" description="Disordered" evidence="14">
    <location>
        <begin position="279"/>
        <end position="322"/>
    </location>
</feature>
<evidence type="ECO:0000256" key="14">
    <source>
        <dbReference type="SAM" id="MobiDB-lite"/>
    </source>
</evidence>
<dbReference type="RefSeq" id="WP_316513519.1">
    <property type="nucleotide sequence ID" value="NZ_OY726395.1"/>
</dbReference>
<dbReference type="PROSITE" id="PS50011">
    <property type="entry name" value="PROTEIN_KINASE_DOM"/>
    <property type="match status" value="1"/>
</dbReference>
<keyword evidence="11 15" id="KW-0472">Membrane</keyword>
<dbReference type="Gene3D" id="1.10.510.10">
    <property type="entry name" value="Transferase(Phosphotransferase) domain 1"/>
    <property type="match status" value="1"/>
</dbReference>
<keyword evidence="9" id="KW-0067">ATP-binding</keyword>
<protein>
    <recommendedName>
        <fullName evidence="2">non-specific serine/threonine protein kinase</fullName>
        <ecNumber evidence="2">2.7.11.1</ecNumber>
    </recommendedName>
</protein>
<dbReference type="PANTHER" id="PTHR43289">
    <property type="entry name" value="MITOGEN-ACTIVATED PROTEIN KINASE KINASE KINASE 20-RELATED"/>
    <property type="match status" value="1"/>
</dbReference>
<proteinExistence type="predicted"/>
<dbReference type="SMART" id="SM00220">
    <property type="entry name" value="S_TKc"/>
    <property type="match status" value="1"/>
</dbReference>
<dbReference type="GO" id="GO:0016301">
    <property type="term" value="F:kinase activity"/>
    <property type="evidence" value="ECO:0007669"/>
    <property type="project" value="UniProtKB-KW"/>
</dbReference>
<dbReference type="CDD" id="cd14014">
    <property type="entry name" value="STKc_PknB_like"/>
    <property type="match status" value="1"/>
</dbReference>
<dbReference type="EC" id="2.7.11.1" evidence="2"/>
<dbReference type="SUPFAM" id="SSF56112">
    <property type="entry name" value="Protein kinase-like (PK-like)"/>
    <property type="match status" value="1"/>
</dbReference>
<evidence type="ECO:0000256" key="2">
    <source>
        <dbReference type="ARBA" id="ARBA00012513"/>
    </source>
</evidence>
<dbReference type="Proteomes" id="UP001190466">
    <property type="component" value="Chromosome"/>
</dbReference>
<evidence type="ECO:0000256" key="4">
    <source>
        <dbReference type="ARBA" id="ARBA00022527"/>
    </source>
</evidence>
<dbReference type="Pfam" id="PF00069">
    <property type="entry name" value="Pkinase"/>
    <property type="match status" value="1"/>
</dbReference>
<evidence type="ECO:0000256" key="1">
    <source>
        <dbReference type="ARBA" id="ARBA00004162"/>
    </source>
</evidence>
<dbReference type="InterPro" id="IPR011009">
    <property type="entry name" value="Kinase-like_dom_sf"/>
</dbReference>
<dbReference type="PROSITE" id="PS00108">
    <property type="entry name" value="PROTEIN_KINASE_ST"/>
    <property type="match status" value="1"/>
</dbReference>
<evidence type="ECO:0000256" key="10">
    <source>
        <dbReference type="ARBA" id="ARBA00022989"/>
    </source>
</evidence>
<comment type="catalytic activity">
    <reaction evidence="12">
        <text>L-threonyl-[protein] + ATP = O-phospho-L-threonyl-[protein] + ADP + H(+)</text>
        <dbReference type="Rhea" id="RHEA:46608"/>
        <dbReference type="Rhea" id="RHEA-COMP:11060"/>
        <dbReference type="Rhea" id="RHEA-COMP:11605"/>
        <dbReference type="ChEBI" id="CHEBI:15378"/>
        <dbReference type="ChEBI" id="CHEBI:30013"/>
        <dbReference type="ChEBI" id="CHEBI:30616"/>
        <dbReference type="ChEBI" id="CHEBI:61977"/>
        <dbReference type="ChEBI" id="CHEBI:456216"/>
        <dbReference type="EC" id="2.7.11.1"/>
    </reaction>
</comment>
<evidence type="ECO:0000256" key="8">
    <source>
        <dbReference type="ARBA" id="ARBA00022777"/>
    </source>
</evidence>
<reference evidence="17 18" key="1">
    <citation type="submission" date="2023-08" db="EMBL/GenBank/DDBJ databases">
        <authorList>
            <person name="Folkvardsen B D."/>
            <person name="Norman A."/>
        </authorList>
    </citation>
    <scope>NUCLEOTIDE SEQUENCE [LARGE SCALE GENOMIC DNA]</scope>
    <source>
        <strain evidence="17 18">Mu0050</strain>
    </source>
</reference>
<gene>
    <name evidence="17" type="ORF">MU0050_000049</name>
</gene>
<dbReference type="InterPro" id="IPR000719">
    <property type="entry name" value="Prot_kinase_dom"/>
</dbReference>
<evidence type="ECO:0000256" key="5">
    <source>
        <dbReference type="ARBA" id="ARBA00022679"/>
    </source>
</evidence>
<organism evidence="17 18">
    <name type="scientific">[Mycobacterium] wendilense</name>
    <dbReference type="NCBI Taxonomy" id="3064284"/>
    <lineage>
        <taxon>Bacteria</taxon>
        <taxon>Bacillati</taxon>
        <taxon>Actinomycetota</taxon>
        <taxon>Actinomycetes</taxon>
        <taxon>Mycobacteriales</taxon>
        <taxon>Mycobacteriaceae</taxon>
        <taxon>Mycolicibacter</taxon>
    </lineage>
</organism>
<feature type="compositionally biased region" description="Pro residues" evidence="14">
    <location>
        <begin position="292"/>
        <end position="319"/>
    </location>
</feature>
<keyword evidence="18" id="KW-1185">Reference proteome</keyword>
<evidence type="ECO:0000256" key="15">
    <source>
        <dbReference type="SAM" id="Phobius"/>
    </source>
</evidence>
<evidence type="ECO:0000256" key="12">
    <source>
        <dbReference type="ARBA" id="ARBA00047899"/>
    </source>
</evidence>
<keyword evidence="6 15" id="KW-0812">Transmembrane</keyword>
<feature type="transmembrane region" description="Helical" evidence="15">
    <location>
        <begin position="339"/>
        <end position="361"/>
    </location>
</feature>
<dbReference type="Gene3D" id="3.40.1000.70">
    <property type="entry name" value="PknH-like extracellular domain"/>
    <property type="match status" value="1"/>
</dbReference>
<feature type="compositionally biased region" description="Low complexity" evidence="14">
    <location>
        <begin position="374"/>
        <end position="392"/>
    </location>
</feature>
<dbReference type="InterPro" id="IPR026954">
    <property type="entry name" value="PknH-like_Extracell"/>
</dbReference>
<name>A0ABN9NWI7_9MYCO</name>
<dbReference type="InterPro" id="IPR038232">
    <property type="entry name" value="PknH-like_Extracell_sf"/>
</dbReference>
<comment type="subcellular location">
    <subcellularLocation>
        <location evidence="1">Cell membrane</location>
        <topology evidence="1">Single-pass membrane protein</topology>
    </subcellularLocation>
</comment>
<dbReference type="EMBL" id="OY726395">
    <property type="protein sequence ID" value="CAJ1578369.1"/>
    <property type="molecule type" value="Genomic_DNA"/>
</dbReference>
<dbReference type="Pfam" id="PF14032">
    <property type="entry name" value="PknH_C"/>
    <property type="match status" value="1"/>
</dbReference>
<keyword evidence="3" id="KW-1003">Cell membrane</keyword>
<keyword evidence="8 17" id="KW-0418">Kinase</keyword>
<keyword evidence="10 15" id="KW-1133">Transmembrane helix</keyword>
<keyword evidence="7" id="KW-0547">Nucleotide-binding</keyword>